<sequence>MNPYRLTAATGQTSYTITADPFFLACGPRPPAACWTELLPPQYARVNVHQMKSHGGTKNPNLSLNPQLTGQKWKSHNDSSGTNQRPRTDGYVAWLATDAVEPSTLSVRSEPLTTAPHTPRPRRGTILNPPPKQKIVPRRHTTEISSANTRQERSDPDLETAKVLEDLDTILDEELSFEERRNRIEAIPLHPYPPDAFDQAEEEQFSSQQQQKAIERARAQSRNRHSTPVPVLNDSIIEDLRSVTHGADISAINETRKAMAIKLFKETESKIEEVKQRYTPEYFKVKKFTGPGIPPWKSDLLAKRYSSDFIRHYEEKAWREFSEWKKVNAPSVDLHPPYEFEFHRQPML</sequence>
<dbReference type="Proteomes" id="UP000024635">
    <property type="component" value="Unassembled WGS sequence"/>
</dbReference>
<feature type="compositionally biased region" description="Polar residues" evidence="1">
    <location>
        <begin position="104"/>
        <end position="116"/>
    </location>
</feature>
<evidence type="ECO:0000313" key="2">
    <source>
        <dbReference type="EMBL" id="EYC32839.1"/>
    </source>
</evidence>
<dbReference type="OrthoDB" id="5838960at2759"/>
<name>A0A016VZ06_9BILA</name>
<gene>
    <name evidence="2" type="primary">Acey_s0002.g1118</name>
    <name evidence="2" type="synonym">Acey-F13H8.1</name>
    <name evidence="2" type="ORF">Y032_0002g1118</name>
</gene>
<proteinExistence type="predicted"/>
<evidence type="ECO:0000256" key="1">
    <source>
        <dbReference type="SAM" id="MobiDB-lite"/>
    </source>
</evidence>
<feature type="region of interest" description="Disordered" evidence="1">
    <location>
        <begin position="199"/>
        <end position="229"/>
    </location>
</feature>
<reference evidence="3" key="1">
    <citation type="journal article" date="2015" name="Nat. Genet.">
        <title>The genome and transcriptome of the zoonotic hookworm Ancylostoma ceylanicum identify infection-specific gene families.</title>
        <authorList>
            <person name="Schwarz E.M."/>
            <person name="Hu Y."/>
            <person name="Antoshechkin I."/>
            <person name="Miller M.M."/>
            <person name="Sternberg P.W."/>
            <person name="Aroian R.V."/>
        </authorList>
    </citation>
    <scope>NUCLEOTIDE SEQUENCE</scope>
    <source>
        <strain evidence="3">HY135</strain>
    </source>
</reference>
<keyword evidence="3" id="KW-1185">Reference proteome</keyword>
<feature type="compositionally biased region" description="Polar residues" evidence="1">
    <location>
        <begin position="56"/>
        <end position="85"/>
    </location>
</feature>
<comment type="caution">
    <text evidence="2">The sequence shown here is derived from an EMBL/GenBank/DDBJ whole genome shotgun (WGS) entry which is preliminary data.</text>
</comment>
<feature type="region of interest" description="Disordered" evidence="1">
    <location>
        <begin position="104"/>
        <end position="157"/>
    </location>
</feature>
<dbReference type="AlphaFoldDB" id="A0A016VZ06"/>
<feature type="region of interest" description="Disordered" evidence="1">
    <location>
        <begin position="51"/>
        <end position="87"/>
    </location>
</feature>
<evidence type="ECO:0000313" key="3">
    <source>
        <dbReference type="Proteomes" id="UP000024635"/>
    </source>
</evidence>
<accession>A0A016VZ06</accession>
<protein>
    <submittedName>
        <fullName evidence="2">Uncharacterized protein</fullName>
    </submittedName>
</protein>
<organism evidence="2 3">
    <name type="scientific">Ancylostoma ceylanicum</name>
    <dbReference type="NCBI Taxonomy" id="53326"/>
    <lineage>
        <taxon>Eukaryota</taxon>
        <taxon>Metazoa</taxon>
        <taxon>Ecdysozoa</taxon>
        <taxon>Nematoda</taxon>
        <taxon>Chromadorea</taxon>
        <taxon>Rhabditida</taxon>
        <taxon>Rhabditina</taxon>
        <taxon>Rhabditomorpha</taxon>
        <taxon>Strongyloidea</taxon>
        <taxon>Ancylostomatidae</taxon>
        <taxon>Ancylostomatinae</taxon>
        <taxon>Ancylostoma</taxon>
    </lineage>
</organism>
<dbReference type="EMBL" id="JARK01001338">
    <property type="protein sequence ID" value="EYC32839.1"/>
    <property type="molecule type" value="Genomic_DNA"/>
</dbReference>